<dbReference type="Proteomes" id="UP001201262">
    <property type="component" value="Unassembled WGS sequence"/>
</dbReference>
<name>A0AAD4Q1L5_9EURO</name>
<gene>
    <name evidence="2" type="ORF">BGW36DRAFT_376463</name>
</gene>
<dbReference type="GeneID" id="70246169"/>
<comment type="caution">
    <text evidence="2">The sequence shown here is derived from an EMBL/GenBank/DDBJ whole genome shotgun (WGS) entry which is preliminary data.</text>
</comment>
<dbReference type="AlphaFoldDB" id="A0AAD4Q1L5"/>
<feature type="transmembrane region" description="Helical" evidence="1">
    <location>
        <begin position="6"/>
        <end position="28"/>
    </location>
</feature>
<evidence type="ECO:0000313" key="3">
    <source>
        <dbReference type="Proteomes" id="UP001201262"/>
    </source>
</evidence>
<protein>
    <submittedName>
        <fullName evidence="2">Uncharacterized protein</fullName>
    </submittedName>
</protein>
<keyword evidence="1" id="KW-0472">Membrane</keyword>
<evidence type="ECO:0000256" key="1">
    <source>
        <dbReference type="SAM" id="Phobius"/>
    </source>
</evidence>
<evidence type="ECO:0000313" key="2">
    <source>
        <dbReference type="EMBL" id="KAH8698610.1"/>
    </source>
</evidence>
<sequence>MALSAEAIIGLVTLLVMCLCVPGLWSFIRRNQLFRQTRNAALTLVQHNQIPQNMVITSRNQPLLPLWREPATFGMTYYRYTTEIRSYEMYSTQPWPDDPTSS</sequence>
<proteinExistence type="predicted"/>
<keyword evidence="1" id="KW-1133">Transmembrane helix</keyword>
<dbReference type="RefSeq" id="XP_046073074.1">
    <property type="nucleotide sequence ID" value="XM_046215882.1"/>
</dbReference>
<keyword evidence="1" id="KW-0812">Transmembrane</keyword>
<keyword evidence="3" id="KW-1185">Reference proteome</keyword>
<organism evidence="2 3">
    <name type="scientific">Talaromyces proteolyticus</name>
    <dbReference type="NCBI Taxonomy" id="1131652"/>
    <lineage>
        <taxon>Eukaryota</taxon>
        <taxon>Fungi</taxon>
        <taxon>Dikarya</taxon>
        <taxon>Ascomycota</taxon>
        <taxon>Pezizomycotina</taxon>
        <taxon>Eurotiomycetes</taxon>
        <taxon>Eurotiomycetidae</taxon>
        <taxon>Eurotiales</taxon>
        <taxon>Trichocomaceae</taxon>
        <taxon>Talaromyces</taxon>
        <taxon>Talaromyces sect. Bacilispori</taxon>
    </lineage>
</organism>
<dbReference type="EMBL" id="JAJTJA010000005">
    <property type="protein sequence ID" value="KAH8698610.1"/>
    <property type="molecule type" value="Genomic_DNA"/>
</dbReference>
<reference evidence="2" key="1">
    <citation type="submission" date="2021-12" db="EMBL/GenBank/DDBJ databases">
        <title>Convergent genome expansion in fungi linked to evolution of root-endophyte symbiosis.</title>
        <authorList>
            <consortium name="DOE Joint Genome Institute"/>
            <person name="Ke Y.-H."/>
            <person name="Bonito G."/>
            <person name="Liao H.-L."/>
            <person name="Looney B."/>
            <person name="Rojas-Flechas A."/>
            <person name="Nash J."/>
            <person name="Hameed K."/>
            <person name="Schadt C."/>
            <person name="Martin F."/>
            <person name="Crous P.W."/>
            <person name="Miettinen O."/>
            <person name="Magnuson J.K."/>
            <person name="Labbe J."/>
            <person name="Jacobson D."/>
            <person name="Doktycz M.J."/>
            <person name="Veneault-Fourrey C."/>
            <person name="Kuo A."/>
            <person name="Mondo S."/>
            <person name="Calhoun S."/>
            <person name="Riley R."/>
            <person name="Ohm R."/>
            <person name="LaButti K."/>
            <person name="Andreopoulos B."/>
            <person name="Pangilinan J."/>
            <person name="Nolan M."/>
            <person name="Tritt A."/>
            <person name="Clum A."/>
            <person name="Lipzen A."/>
            <person name="Daum C."/>
            <person name="Barry K."/>
            <person name="Grigoriev I.V."/>
            <person name="Vilgalys R."/>
        </authorList>
    </citation>
    <scope>NUCLEOTIDE SEQUENCE</scope>
    <source>
        <strain evidence="2">PMI_201</strain>
    </source>
</reference>
<accession>A0AAD4Q1L5</accession>